<dbReference type="PANTHER" id="PTHR43415:SF5">
    <property type="entry name" value="ACETYLTRANSFERASE"/>
    <property type="match status" value="1"/>
</dbReference>
<dbReference type="PANTHER" id="PTHR43415">
    <property type="entry name" value="SPERMIDINE N(1)-ACETYLTRANSFERASE"/>
    <property type="match status" value="1"/>
</dbReference>
<evidence type="ECO:0000259" key="1">
    <source>
        <dbReference type="PROSITE" id="PS51186"/>
    </source>
</evidence>
<name>A0ABW2Q4E1_9BACL</name>
<keyword evidence="3" id="KW-1185">Reference proteome</keyword>
<dbReference type="InterPro" id="IPR016181">
    <property type="entry name" value="Acyl_CoA_acyltransferase"/>
</dbReference>
<dbReference type="EMBL" id="JBHTCO010000041">
    <property type="protein sequence ID" value="MFC7394920.1"/>
    <property type="molecule type" value="Genomic_DNA"/>
</dbReference>
<protein>
    <submittedName>
        <fullName evidence="2">GNAT family N-acetyltransferase</fullName>
        <ecNumber evidence="2">2.3.-.-</ecNumber>
    </submittedName>
</protein>
<dbReference type="GO" id="GO:0016746">
    <property type="term" value="F:acyltransferase activity"/>
    <property type="evidence" value="ECO:0007669"/>
    <property type="project" value="UniProtKB-KW"/>
</dbReference>
<evidence type="ECO:0000313" key="3">
    <source>
        <dbReference type="Proteomes" id="UP001596505"/>
    </source>
</evidence>
<dbReference type="InterPro" id="IPR000182">
    <property type="entry name" value="GNAT_dom"/>
</dbReference>
<dbReference type="CDD" id="cd04301">
    <property type="entry name" value="NAT_SF"/>
    <property type="match status" value="1"/>
</dbReference>
<sequence length="183" mass="21191">MDQLNSKNLFSGDLVRLAAKRHEDALIMFKWQEDSDYLRRMDSDFAAFSTLEELEERDRQSNRQNGPIEFRIRTLEDDRLVGFVALFGIEWNNQSAKLAIGIGDSKDRGKGYGTEALKLILGYAFNELNLYRVGLDVNSYNISAIKAYKKAGFIEEGKMRDSVYRDGCRYSRIMMSILKDEWM</sequence>
<accession>A0ABW2Q4E1</accession>
<keyword evidence="2" id="KW-0808">Transferase</keyword>
<proteinExistence type="predicted"/>
<reference evidence="3" key="1">
    <citation type="journal article" date="2019" name="Int. J. Syst. Evol. Microbiol.">
        <title>The Global Catalogue of Microorganisms (GCM) 10K type strain sequencing project: providing services to taxonomists for standard genome sequencing and annotation.</title>
        <authorList>
            <consortium name="The Broad Institute Genomics Platform"/>
            <consortium name="The Broad Institute Genome Sequencing Center for Infectious Disease"/>
            <person name="Wu L."/>
            <person name="Ma J."/>
        </authorList>
    </citation>
    <scope>NUCLEOTIDE SEQUENCE [LARGE SCALE GENOMIC DNA]</scope>
    <source>
        <strain evidence="3">CGMCC 1.16305</strain>
    </source>
</reference>
<gene>
    <name evidence="2" type="ORF">ACFQRG_18570</name>
</gene>
<dbReference type="EC" id="2.3.-.-" evidence="2"/>
<dbReference type="Proteomes" id="UP001596505">
    <property type="component" value="Unassembled WGS sequence"/>
</dbReference>
<dbReference type="Pfam" id="PF13302">
    <property type="entry name" value="Acetyltransf_3"/>
    <property type="match status" value="1"/>
</dbReference>
<dbReference type="Gene3D" id="3.40.630.30">
    <property type="match status" value="1"/>
</dbReference>
<organism evidence="2 3">
    <name type="scientific">Scopulibacillus cellulosilyticus</name>
    <dbReference type="NCBI Taxonomy" id="2665665"/>
    <lineage>
        <taxon>Bacteria</taxon>
        <taxon>Bacillati</taxon>
        <taxon>Bacillota</taxon>
        <taxon>Bacilli</taxon>
        <taxon>Bacillales</taxon>
        <taxon>Sporolactobacillaceae</taxon>
        <taxon>Scopulibacillus</taxon>
    </lineage>
</organism>
<dbReference type="RefSeq" id="WP_380968891.1">
    <property type="nucleotide sequence ID" value="NZ_JBHTCO010000041.1"/>
</dbReference>
<keyword evidence="2" id="KW-0012">Acyltransferase</keyword>
<comment type="caution">
    <text evidence="2">The sequence shown here is derived from an EMBL/GenBank/DDBJ whole genome shotgun (WGS) entry which is preliminary data.</text>
</comment>
<dbReference type="SUPFAM" id="SSF55729">
    <property type="entry name" value="Acyl-CoA N-acyltransferases (Nat)"/>
    <property type="match status" value="1"/>
</dbReference>
<dbReference type="PROSITE" id="PS51186">
    <property type="entry name" value="GNAT"/>
    <property type="match status" value="1"/>
</dbReference>
<evidence type="ECO:0000313" key="2">
    <source>
        <dbReference type="EMBL" id="MFC7394920.1"/>
    </source>
</evidence>
<feature type="domain" description="N-acetyltransferase" evidence="1">
    <location>
        <begin position="25"/>
        <end position="180"/>
    </location>
</feature>